<gene>
    <name evidence="1" type="ORF">WS71_03170</name>
</gene>
<dbReference type="AlphaFoldDB" id="A0A1B4FS05"/>
<dbReference type="Proteomes" id="UP000067711">
    <property type="component" value="Chromosome 2"/>
</dbReference>
<dbReference type="EMBL" id="CP013388">
    <property type="protein sequence ID" value="AOJ06436.1"/>
    <property type="molecule type" value="Genomic_DNA"/>
</dbReference>
<dbReference type="RefSeq" id="WP_066492145.1">
    <property type="nucleotide sequence ID" value="NZ_CP013388.1"/>
</dbReference>
<organism evidence="1 2">
    <name type="scientific">Burkholderia mayonis</name>
    <dbReference type="NCBI Taxonomy" id="1385591"/>
    <lineage>
        <taxon>Bacteria</taxon>
        <taxon>Pseudomonadati</taxon>
        <taxon>Pseudomonadota</taxon>
        <taxon>Betaproteobacteria</taxon>
        <taxon>Burkholderiales</taxon>
        <taxon>Burkholderiaceae</taxon>
        <taxon>Burkholderia</taxon>
        <taxon>pseudomallei group</taxon>
    </lineage>
</organism>
<name>A0A1B4FS05_9BURK</name>
<protein>
    <submittedName>
        <fullName evidence="1">3-isopropylmalate dehydrogenase</fullName>
    </submittedName>
</protein>
<proteinExistence type="predicted"/>
<evidence type="ECO:0000313" key="1">
    <source>
        <dbReference type="EMBL" id="AOJ06436.1"/>
    </source>
</evidence>
<sequence>MALTSLISPVLKPHGNEARAGTRAILVGKIIIITKTITKI</sequence>
<evidence type="ECO:0000313" key="2">
    <source>
        <dbReference type="Proteomes" id="UP000067711"/>
    </source>
</evidence>
<reference evidence="1 2" key="1">
    <citation type="submission" date="2015-12" db="EMBL/GenBank/DDBJ databases">
        <title>Diversity of Burkholderia near neighbor genomes.</title>
        <authorList>
            <person name="Sahl J."/>
            <person name="Wagner D."/>
            <person name="Keim P."/>
        </authorList>
    </citation>
    <scope>NUCLEOTIDE SEQUENCE [LARGE SCALE GENOMIC DNA]</scope>
    <source>
        <strain evidence="1 2">BDU8</strain>
    </source>
</reference>
<accession>A0A1B4FS05</accession>